<feature type="chain" id="PRO_5031170407" description="folate gamma-glutamyl hydrolase" evidence="3">
    <location>
        <begin position="22"/>
        <end position="325"/>
    </location>
</feature>
<dbReference type="GO" id="GO:0046900">
    <property type="term" value="P:tetrahydrofolylpolyglutamate metabolic process"/>
    <property type="evidence" value="ECO:0007669"/>
    <property type="project" value="TreeGrafter"/>
</dbReference>
<dbReference type="SUPFAM" id="SSF52317">
    <property type="entry name" value="Class I glutamine amidotransferase-like"/>
    <property type="match status" value="1"/>
</dbReference>
<feature type="active site" description="Nucleophile" evidence="1 2">
    <location>
        <position position="121"/>
    </location>
</feature>
<dbReference type="PROSITE" id="PS51275">
    <property type="entry name" value="PEPTIDASE_C26_GGH"/>
    <property type="match status" value="1"/>
</dbReference>
<dbReference type="InterPro" id="IPR015527">
    <property type="entry name" value="Pept_C26_g-glut_hydrolase"/>
</dbReference>
<keyword evidence="3" id="KW-0732">Signal</keyword>
<dbReference type="GO" id="GO:0005773">
    <property type="term" value="C:vacuole"/>
    <property type="evidence" value="ECO:0007669"/>
    <property type="project" value="TreeGrafter"/>
</dbReference>
<sequence>MRLHLLAFALFLCSTLKCVESQPQRRRPVYGILTIRLCRDNVHHVLPTYVSWLDRAGADVVAIDSRAPAETQQKIFSQINGLILPGANRPGNHYLASMRRFIRWARESNEQGRHFPIIGVCYGMQRMANILARKNMLSNFRHQNSTAPMKLMGHFRDFRSIANLNVAQANSLQTQDTVFYNHRFGISPQAFTNNRVLNSTFTIVGTAFTPNGAEYVTMYEGRSLPFYGVQHHPETFRFNNKPGQVNLQARRIRAALARFAVAQARKNTHRARNLVLIQDANDLVRNGAYIFLGPREPYLLPKETGNKITIKDCSNLVPYTPLIPV</sequence>
<accession>A0A7S2W1L0</accession>
<feature type="domain" description="Glutamine amidotransferase" evidence="4">
    <location>
        <begin position="55"/>
        <end position="235"/>
    </location>
</feature>
<dbReference type="EMBL" id="HBHK01000817">
    <property type="protein sequence ID" value="CAD9662967.1"/>
    <property type="molecule type" value="Transcribed_RNA"/>
</dbReference>
<proteinExistence type="predicted"/>
<evidence type="ECO:0000256" key="2">
    <source>
        <dbReference type="PROSITE-ProRule" id="PRU00607"/>
    </source>
</evidence>
<evidence type="ECO:0000256" key="3">
    <source>
        <dbReference type="SAM" id="SignalP"/>
    </source>
</evidence>
<feature type="signal peptide" evidence="3">
    <location>
        <begin position="1"/>
        <end position="21"/>
    </location>
</feature>
<dbReference type="InterPro" id="IPR017926">
    <property type="entry name" value="GATASE"/>
</dbReference>
<dbReference type="Gene3D" id="3.40.50.880">
    <property type="match status" value="1"/>
</dbReference>
<name>A0A7S2W1L0_9STRA</name>
<evidence type="ECO:0000313" key="5">
    <source>
        <dbReference type="EMBL" id="CAD9662967.1"/>
    </source>
</evidence>
<organism evidence="5">
    <name type="scientific">Mucochytrium quahogii</name>
    <dbReference type="NCBI Taxonomy" id="96639"/>
    <lineage>
        <taxon>Eukaryota</taxon>
        <taxon>Sar</taxon>
        <taxon>Stramenopiles</taxon>
        <taxon>Bigyra</taxon>
        <taxon>Labyrinthulomycetes</taxon>
        <taxon>Thraustochytrida</taxon>
        <taxon>Thraustochytriidae</taxon>
        <taxon>Mucochytrium</taxon>
    </lineage>
</organism>
<dbReference type="PROSITE" id="PS51273">
    <property type="entry name" value="GATASE_TYPE_1"/>
    <property type="match status" value="1"/>
</dbReference>
<feature type="active site" description="Proton donor" evidence="1">
    <location>
        <position position="232"/>
    </location>
</feature>
<gene>
    <name evidence="5" type="ORF">QSP1433_LOCUS504</name>
</gene>
<dbReference type="AlphaFoldDB" id="A0A7S2W1L0"/>
<dbReference type="PANTHER" id="PTHR11315:SF0">
    <property type="entry name" value="FOLATE GAMMA-GLUTAMYL HYDROLASE"/>
    <property type="match status" value="1"/>
</dbReference>
<dbReference type="GO" id="GO:0034722">
    <property type="term" value="F:gamma-glutamyl-peptidase activity"/>
    <property type="evidence" value="ECO:0007669"/>
    <property type="project" value="UniProtKB-UniRule"/>
</dbReference>
<dbReference type="InterPro" id="IPR029062">
    <property type="entry name" value="Class_I_gatase-like"/>
</dbReference>
<dbReference type="PANTHER" id="PTHR11315">
    <property type="entry name" value="PROTEASE FAMILY C26 GAMMA-GLUTAMYL HYDROLASE"/>
    <property type="match status" value="1"/>
</dbReference>
<dbReference type="Pfam" id="PF00117">
    <property type="entry name" value="GATase"/>
    <property type="match status" value="1"/>
</dbReference>
<keyword evidence="2" id="KW-0378">Hydrolase</keyword>
<protein>
    <recommendedName>
        <fullName evidence="2">folate gamma-glutamyl hydrolase</fullName>
        <ecNumber evidence="2">3.4.19.9</ecNumber>
    </recommendedName>
</protein>
<evidence type="ECO:0000259" key="4">
    <source>
        <dbReference type="Pfam" id="PF00117"/>
    </source>
</evidence>
<evidence type="ECO:0000256" key="1">
    <source>
        <dbReference type="PIRSR" id="PIRSR615527-1"/>
    </source>
</evidence>
<feature type="active site" evidence="2">
    <location>
        <position position="232"/>
    </location>
</feature>
<reference evidence="5" key="1">
    <citation type="submission" date="2021-01" db="EMBL/GenBank/DDBJ databases">
        <authorList>
            <person name="Corre E."/>
            <person name="Pelletier E."/>
            <person name="Niang G."/>
            <person name="Scheremetjew M."/>
            <person name="Finn R."/>
            <person name="Kale V."/>
            <person name="Holt S."/>
            <person name="Cochrane G."/>
            <person name="Meng A."/>
            <person name="Brown T."/>
            <person name="Cohen L."/>
        </authorList>
    </citation>
    <scope>NUCLEOTIDE SEQUENCE</scope>
    <source>
        <strain evidence="5">NY070348D</strain>
    </source>
</reference>
<dbReference type="EC" id="3.4.19.9" evidence="2"/>
<comment type="catalytic activity">
    <reaction evidence="2">
        <text>(6S)-5,6,7,8-tetrahydrofolyl-(gamma-L-Glu)(n) + (n-1) H2O = (6S)-5,6,7,8-tetrahydrofolate + (n-1) L-glutamate</text>
        <dbReference type="Rhea" id="RHEA:56784"/>
        <dbReference type="Rhea" id="RHEA-COMP:14738"/>
        <dbReference type="ChEBI" id="CHEBI:15377"/>
        <dbReference type="ChEBI" id="CHEBI:29985"/>
        <dbReference type="ChEBI" id="CHEBI:57453"/>
        <dbReference type="ChEBI" id="CHEBI:141005"/>
        <dbReference type="EC" id="3.4.19.9"/>
    </reaction>
</comment>